<dbReference type="EMBL" id="RBZW01000003">
    <property type="protein sequence ID" value="THE66582.1"/>
    <property type="molecule type" value="Genomic_DNA"/>
</dbReference>
<feature type="transmembrane region" description="Helical" evidence="1">
    <location>
        <begin position="93"/>
        <end position="116"/>
    </location>
</feature>
<evidence type="ECO:0000256" key="1">
    <source>
        <dbReference type="SAM" id="Phobius"/>
    </source>
</evidence>
<protein>
    <submittedName>
        <fullName evidence="2">Uncharacterized protein</fullName>
    </submittedName>
</protein>
<keyword evidence="1" id="KW-0812">Transmembrane</keyword>
<evidence type="ECO:0000313" key="2">
    <source>
        <dbReference type="EMBL" id="THE66582.1"/>
    </source>
</evidence>
<reference evidence="2 3" key="1">
    <citation type="submission" date="2018-10" db="EMBL/GenBank/DDBJ databases">
        <title>Natronolimnobius sp. XQ-INN 246 isolated from Inner Mongolia Autonomous Region of China.</title>
        <authorList>
            <person name="Xue Q."/>
        </authorList>
    </citation>
    <scope>NUCLEOTIDE SEQUENCE [LARGE SCALE GENOMIC DNA]</scope>
    <source>
        <strain evidence="2 3">XQ-INN 246</strain>
    </source>
</reference>
<dbReference type="AlphaFoldDB" id="A0A4S3TQD3"/>
<gene>
    <name evidence="2" type="ORF">D8Y22_00145</name>
</gene>
<feature type="transmembrane region" description="Helical" evidence="1">
    <location>
        <begin position="122"/>
        <end position="146"/>
    </location>
</feature>
<keyword evidence="3" id="KW-1185">Reference proteome</keyword>
<sequence>MNASLPTVLFDWTPTVLPMVEESVSDHQTETGDESPTRWELLVAAVTSLWAVWILATADTVVWSWVLAGFVVFAVGIGLGASSPVGQRFGAWFRAIGVVGRGAVVVLVATVIWGVLAGSVLPVAATAGFGAGGLLGIGAVVVATLLR</sequence>
<comment type="caution">
    <text evidence="2">The sequence shown here is derived from an EMBL/GenBank/DDBJ whole genome shotgun (WGS) entry which is preliminary data.</text>
</comment>
<evidence type="ECO:0000313" key="3">
    <source>
        <dbReference type="Proteomes" id="UP000318864"/>
    </source>
</evidence>
<proteinExistence type="predicted"/>
<accession>A0A4S3TQD3</accession>
<keyword evidence="1" id="KW-1133">Transmembrane helix</keyword>
<keyword evidence="1" id="KW-0472">Membrane</keyword>
<organism evidence="2 3">
    <name type="scientific">Salinadaptatus halalkaliphilus</name>
    <dbReference type="NCBI Taxonomy" id="2419781"/>
    <lineage>
        <taxon>Archaea</taxon>
        <taxon>Methanobacteriati</taxon>
        <taxon>Methanobacteriota</taxon>
        <taxon>Stenosarchaea group</taxon>
        <taxon>Halobacteria</taxon>
        <taxon>Halobacteriales</taxon>
        <taxon>Natrialbaceae</taxon>
        <taxon>Salinadaptatus</taxon>
    </lineage>
</organism>
<feature type="transmembrane region" description="Helical" evidence="1">
    <location>
        <begin position="62"/>
        <end position="81"/>
    </location>
</feature>
<dbReference type="Proteomes" id="UP000318864">
    <property type="component" value="Unassembled WGS sequence"/>
</dbReference>
<name>A0A4S3TQD3_9EURY</name>